<gene>
    <name evidence="5" type="ORF">EZJ19_00410</name>
</gene>
<dbReference type="Pfam" id="PF00691">
    <property type="entry name" value="OmpA"/>
    <property type="match status" value="1"/>
</dbReference>
<feature type="domain" description="OmpA-like" evidence="4">
    <location>
        <begin position="308"/>
        <end position="428"/>
    </location>
</feature>
<dbReference type="PROSITE" id="PS51123">
    <property type="entry name" value="OMPA_2"/>
    <property type="match status" value="1"/>
</dbReference>
<dbReference type="PANTHER" id="PTHR38033">
    <property type="entry name" value="MEMBRANE PROTEIN-RELATED"/>
    <property type="match status" value="1"/>
</dbReference>
<dbReference type="NCBIfam" id="NF038228">
    <property type="entry name" value="IcmH_DotU_IVB"/>
    <property type="match status" value="1"/>
</dbReference>
<keyword evidence="6" id="KW-1185">Reference proteome</keyword>
<evidence type="ECO:0000256" key="3">
    <source>
        <dbReference type="SAM" id="Phobius"/>
    </source>
</evidence>
<keyword evidence="3" id="KW-1133">Transmembrane helix</keyword>
<dbReference type="NCBIfam" id="TIGR03350">
    <property type="entry name" value="type_VI_ompA"/>
    <property type="match status" value="1"/>
</dbReference>
<keyword evidence="1 3" id="KW-0472">Membrane</keyword>
<accession>A0A4V2NX98</accession>
<dbReference type="GO" id="GO:0016020">
    <property type="term" value="C:membrane"/>
    <property type="evidence" value="ECO:0007669"/>
    <property type="project" value="UniProtKB-UniRule"/>
</dbReference>
<dbReference type="InterPro" id="IPR038522">
    <property type="entry name" value="T4/T6SS_DotU_sf"/>
</dbReference>
<dbReference type="NCBIfam" id="NF005444">
    <property type="entry name" value="PRK07033.1"/>
    <property type="match status" value="1"/>
</dbReference>
<reference evidence="5 6" key="1">
    <citation type="submission" date="2019-03" db="EMBL/GenBank/DDBJ databases">
        <title>Genome sequence of Thiobacillaceae bacterium LSR1, a sulfur-oxidizing bacterium isolated from freshwater sediment.</title>
        <authorList>
            <person name="Li S."/>
        </authorList>
    </citation>
    <scope>NUCLEOTIDE SEQUENCE [LARGE SCALE GENOMIC DNA]</scope>
    <source>
        <strain evidence="5 6">LSR1</strain>
    </source>
</reference>
<keyword evidence="3" id="KW-0812">Transmembrane</keyword>
<dbReference type="InterPro" id="IPR017732">
    <property type="entry name" value="T4/T6SS_DotU"/>
</dbReference>
<proteinExistence type="predicted"/>
<name>A0A4V2NX98_9PROT</name>
<dbReference type="EMBL" id="SJZB01000001">
    <property type="protein sequence ID" value="TCJ20432.1"/>
    <property type="molecule type" value="Genomic_DNA"/>
</dbReference>
<dbReference type="Gene3D" id="3.30.1330.60">
    <property type="entry name" value="OmpA-like domain"/>
    <property type="match status" value="1"/>
</dbReference>
<dbReference type="NCBIfam" id="TIGR03349">
    <property type="entry name" value="IV_VI_DotU"/>
    <property type="match status" value="1"/>
</dbReference>
<dbReference type="Pfam" id="PF09850">
    <property type="entry name" value="DotU"/>
    <property type="match status" value="1"/>
</dbReference>
<evidence type="ECO:0000259" key="4">
    <source>
        <dbReference type="PROSITE" id="PS51123"/>
    </source>
</evidence>
<evidence type="ECO:0000256" key="2">
    <source>
        <dbReference type="SAM" id="MobiDB-lite"/>
    </source>
</evidence>
<dbReference type="Gene3D" id="1.25.40.590">
    <property type="entry name" value="Type IV / VI secretion system, DotU"/>
    <property type="match status" value="1"/>
</dbReference>
<dbReference type="SUPFAM" id="SSF103088">
    <property type="entry name" value="OmpA-like"/>
    <property type="match status" value="1"/>
</dbReference>
<protein>
    <submittedName>
        <fullName evidence="5">DotU family type VI secretion system protein</fullName>
    </submittedName>
</protein>
<sequence length="428" mass="46886">MPDSDATIMIPRPGGKRAPAAEPAQPAAPARRVREAAYEEPAVPAAAGGVNPLLAAANPVLTLIPQIRATLAHPDPKGLRDYLLHAISEFEQHARQAGVAPEKIVVARYAMCTVVDETVASTPWGGTSLWARESLLVTLHKETWGGEKFFQLLHKMLEDPQRNLDLIELMYACLALGFEGRFRVLDNGKAQLNELRNRVYQTIRQQRGEYERDLAAHWRGVARKPKALIRQIPPWVIFSAIAFVLFAVFLTLVILLNQSSDPVFSNLAGIKANTGNLQRAAAPIAKPRLRTQLSNEIAQGLLDVQEDAQMSRVIIHGDNLFEPGSADLNPALVPVIQRIAAALNEVPGAVVVTGHTDDVPIRSLRFPSNYHLSLERANSVLAMLAKTLRDPSRMRAEGMADAQPLAPNDSPANRARNRRVEILLRVAG</sequence>
<dbReference type="PANTHER" id="PTHR38033:SF1">
    <property type="entry name" value="DOTU FAMILY TYPE IV_VI SECRETION SYSTEM PROTEIN"/>
    <property type="match status" value="1"/>
</dbReference>
<feature type="region of interest" description="Disordered" evidence="2">
    <location>
        <begin position="1"/>
        <end position="30"/>
    </location>
</feature>
<feature type="transmembrane region" description="Helical" evidence="3">
    <location>
        <begin position="232"/>
        <end position="256"/>
    </location>
</feature>
<evidence type="ECO:0000313" key="5">
    <source>
        <dbReference type="EMBL" id="TCJ20432.1"/>
    </source>
</evidence>
<dbReference type="Proteomes" id="UP000295443">
    <property type="component" value="Unassembled WGS sequence"/>
</dbReference>
<dbReference type="OrthoDB" id="345640at2"/>
<dbReference type="InterPro" id="IPR006665">
    <property type="entry name" value="OmpA-like"/>
</dbReference>
<dbReference type="InterPro" id="IPR017733">
    <property type="entry name" value="OmpA-like_dom_proteobacteria"/>
</dbReference>
<evidence type="ECO:0000256" key="1">
    <source>
        <dbReference type="PROSITE-ProRule" id="PRU00473"/>
    </source>
</evidence>
<dbReference type="AlphaFoldDB" id="A0A4V2NX98"/>
<organism evidence="5 6">
    <name type="scientific">Parasulfuritortus cantonensis</name>
    <dbReference type="NCBI Taxonomy" id="2528202"/>
    <lineage>
        <taxon>Bacteria</taxon>
        <taxon>Pseudomonadati</taxon>
        <taxon>Pseudomonadota</taxon>
        <taxon>Betaproteobacteria</taxon>
        <taxon>Nitrosomonadales</taxon>
        <taxon>Thiobacillaceae</taxon>
        <taxon>Parasulfuritortus</taxon>
    </lineage>
</organism>
<feature type="compositionally biased region" description="Low complexity" evidence="2">
    <location>
        <begin position="17"/>
        <end position="30"/>
    </location>
</feature>
<comment type="caution">
    <text evidence="5">The sequence shown here is derived from an EMBL/GenBank/DDBJ whole genome shotgun (WGS) entry which is preliminary data.</text>
</comment>
<dbReference type="CDD" id="cd07185">
    <property type="entry name" value="OmpA_C-like"/>
    <property type="match status" value="1"/>
</dbReference>
<evidence type="ECO:0000313" key="6">
    <source>
        <dbReference type="Proteomes" id="UP000295443"/>
    </source>
</evidence>
<dbReference type="InterPro" id="IPR036737">
    <property type="entry name" value="OmpA-like_sf"/>
</dbReference>